<organism evidence="8 9">
    <name type="scientific">Cysteiniphilum litorale</name>
    <dbReference type="NCBI Taxonomy" id="2056700"/>
    <lineage>
        <taxon>Bacteria</taxon>
        <taxon>Pseudomonadati</taxon>
        <taxon>Pseudomonadota</taxon>
        <taxon>Gammaproteobacteria</taxon>
        <taxon>Thiotrichales</taxon>
        <taxon>Fastidiosibacteraceae</taxon>
        <taxon>Cysteiniphilum</taxon>
    </lineage>
</organism>
<feature type="domain" description="N-acetyltransferase" evidence="7">
    <location>
        <begin position="91"/>
        <end position="154"/>
    </location>
</feature>
<dbReference type="PANTHER" id="PTHR36449">
    <property type="entry name" value="ACETYLTRANSFERASE-RELATED"/>
    <property type="match status" value="1"/>
</dbReference>
<gene>
    <name evidence="8" type="ORF">GCM10010995_06310</name>
</gene>
<dbReference type="Pfam" id="PF13673">
    <property type="entry name" value="Acetyltransf_10"/>
    <property type="match status" value="1"/>
</dbReference>
<dbReference type="Proteomes" id="UP000636949">
    <property type="component" value="Unassembled WGS sequence"/>
</dbReference>
<dbReference type="RefSeq" id="WP_117001692.1">
    <property type="nucleotide sequence ID" value="NZ_BMJS01000004.1"/>
</dbReference>
<comment type="caution">
    <text evidence="8">The sequence shown here is derived from an EMBL/GenBank/DDBJ whole genome shotgun (WGS) entry which is preliminary data.</text>
</comment>
<evidence type="ECO:0000256" key="2">
    <source>
        <dbReference type="ARBA" id="ARBA00022491"/>
    </source>
</evidence>
<comment type="catalytic activity">
    <reaction evidence="6">
        <text>glycyl-tRNA(Gly) + acetyl-CoA = N-acetylglycyl-tRNA(Gly) + CoA + H(+)</text>
        <dbReference type="Rhea" id="RHEA:81867"/>
        <dbReference type="Rhea" id="RHEA-COMP:9683"/>
        <dbReference type="Rhea" id="RHEA-COMP:19766"/>
        <dbReference type="ChEBI" id="CHEBI:15378"/>
        <dbReference type="ChEBI" id="CHEBI:57287"/>
        <dbReference type="ChEBI" id="CHEBI:57288"/>
        <dbReference type="ChEBI" id="CHEBI:78522"/>
        <dbReference type="ChEBI" id="CHEBI:232036"/>
    </reaction>
</comment>
<evidence type="ECO:0000313" key="9">
    <source>
        <dbReference type="Proteomes" id="UP000636949"/>
    </source>
</evidence>
<dbReference type="OrthoDB" id="9799147at2"/>
<dbReference type="PANTHER" id="PTHR36449:SF1">
    <property type="entry name" value="ACETYLTRANSFERASE"/>
    <property type="match status" value="1"/>
</dbReference>
<protein>
    <submittedName>
        <fullName evidence="8">N-acetyltransferase</fullName>
    </submittedName>
</protein>
<accession>A0A8J2Z3A1</accession>
<reference evidence="8" key="1">
    <citation type="journal article" date="2014" name="Int. J. Syst. Evol. Microbiol.">
        <title>Complete genome sequence of Corynebacterium casei LMG S-19264T (=DSM 44701T), isolated from a smear-ripened cheese.</title>
        <authorList>
            <consortium name="US DOE Joint Genome Institute (JGI-PGF)"/>
            <person name="Walter F."/>
            <person name="Albersmeier A."/>
            <person name="Kalinowski J."/>
            <person name="Ruckert C."/>
        </authorList>
    </citation>
    <scope>NUCLEOTIDE SEQUENCE</scope>
    <source>
        <strain evidence="8">CGMCC 1.15758</strain>
    </source>
</reference>
<keyword evidence="5" id="KW-0012">Acyltransferase</keyword>
<reference evidence="8" key="2">
    <citation type="submission" date="2020-09" db="EMBL/GenBank/DDBJ databases">
        <authorList>
            <person name="Sun Q."/>
            <person name="Zhou Y."/>
        </authorList>
    </citation>
    <scope>NUCLEOTIDE SEQUENCE</scope>
    <source>
        <strain evidence="8">CGMCC 1.15758</strain>
    </source>
</reference>
<keyword evidence="2" id="KW-0678">Repressor</keyword>
<dbReference type="GO" id="GO:0016746">
    <property type="term" value="F:acyltransferase activity"/>
    <property type="evidence" value="ECO:0007669"/>
    <property type="project" value="UniProtKB-KW"/>
</dbReference>
<keyword evidence="4" id="KW-0808">Transferase</keyword>
<evidence type="ECO:0000256" key="6">
    <source>
        <dbReference type="ARBA" id="ARBA00049880"/>
    </source>
</evidence>
<sequence length="169" mass="19303">MAIRIELLTKQKMSGVKFDCGEEALNNYILRQAKQDMKRHVCATYILLDESSLLGYYTLSSTIIHFYQLTNIDDRMAKKLPKYPYLPATLLGRLAVKSETKGKRYGELLLIDALTRSYRNSAAIGSVVVVVDAKNKSASDFYKRYGFLDLKENQLFITMDTIKEVLDEV</sequence>
<evidence type="ECO:0000259" key="7">
    <source>
        <dbReference type="Pfam" id="PF13673"/>
    </source>
</evidence>
<dbReference type="SUPFAM" id="SSF55729">
    <property type="entry name" value="Acyl-CoA N-acyltransferases (Nat)"/>
    <property type="match status" value="1"/>
</dbReference>
<evidence type="ECO:0000256" key="3">
    <source>
        <dbReference type="ARBA" id="ARBA00022649"/>
    </source>
</evidence>
<dbReference type="InterPro" id="IPR016181">
    <property type="entry name" value="Acyl_CoA_acyltransferase"/>
</dbReference>
<keyword evidence="9" id="KW-1185">Reference proteome</keyword>
<keyword evidence="3" id="KW-1277">Toxin-antitoxin system</keyword>
<dbReference type="AlphaFoldDB" id="A0A8J2Z3A1"/>
<dbReference type="InterPro" id="IPR000182">
    <property type="entry name" value="GNAT_dom"/>
</dbReference>
<comment type="similarity">
    <text evidence="1">Belongs to the acetyltransferase family. GNAT subfamily.</text>
</comment>
<evidence type="ECO:0000256" key="5">
    <source>
        <dbReference type="ARBA" id="ARBA00023315"/>
    </source>
</evidence>
<evidence type="ECO:0000256" key="4">
    <source>
        <dbReference type="ARBA" id="ARBA00022679"/>
    </source>
</evidence>
<evidence type="ECO:0000313" key="8">
    <source>
        <dbReference type="EMBL" id="GGF91884.1"/>
    </source>
</evidence>
<name>A0A8J2Z3A1_9GAMM</name>
<dbReference type="EMBL" id="BMJS01000004">
    <property type="protein sequence ID" value="GGF91884.1"/>
    <property type="molecule type" value="Genomic_DNA"/>
</dbReference>
<evidence type="ECO:0000256" key="1">
    <source>
        <dbReference type="ARBA" id="ARBA00009342"/>
    </source>
</evidence>
<dbReference type="Gene3D" id="3.40.630.30">
    <property type="match status" value="1"/>
</dbReference>
<proteinExistence type="inferred from homology"/>